<dbReference type="AlphaFoldDB" id="M8C401"/>
<evidence type="ECO:0000256" key="1">
    <source>
        <dbReference type="SAM" id="MobiDB-lite"/>
    </source>
</evidence>
<feature type="region of interest" description="Disordered" evidence="1">
    <location>
        <begin position="88"/>
        <end position="109"/>
    </location>
</feature>
<name>M8C401_AEGTA</name>
<organism evidence="2">
    <name type="scientific">Aegilops tauschii</name>
    <name type="common">Tausch's goatgrass</name>
    <name type="synonym">Aegilops squarrosa</name>
    <dbReference type="NCBI Taxonomy" id="37682"/>
    <lineage>
        <taxon>Eukaryota</taxon>
        <taxon>Viridiplantae</taxon>
        <taxon>Streptophyta</taxon>
        <taxon>Embryophyta</taxon>
        <taxon>Tracheophyta</taxon>
        <taxon>Spermatophyta</taxon>
        <taxon>Magnoliopsida</taxon>
        <taxon>Liliopsida</taxon>
        <taxon>Poales</taxon>
        <taxon>Poaceae</taxon>
        <taxon>BOP clade</taxon>
        <taxon>Pooideae</taxon>
        <taxon>Triticodae</taxon>
        <taxon>Triticeae</taxon>
        <taxon>Triticinae</taxon>
        <taxon>Aegilops</taxon>
    </lineage>
</organism>
<proteinExistence type="predicted"/>
<evidence type="ECO:0000313" key="2">
    <source>
        <dbReference type="EnsemblPlants" id="EMT28778"/>
    </source>
</evidence>
<protein>
    <submittedName>
        <fullName evidence="2">Uncharacterized protein</fullName>
    </submittedName>
</protein>
<dbReference type="EnsemblPlants" id="EMT28778">
    <property type="protein sequence ID" value="EMT28778"/>
    <property type="gene ID" value="F775_22599"/>
</dbReference>
<reference evidence="2" key="1">
    <citation type="submission" date="2015-06" db="UniProtKB">
        <authorList>
            <consortium name="EnsemblPlants"/>
        </authorList>
    </citation>
    <scope>IDENTIFICATION</scope>
</reference>
<feature type="compositionally biased region" description="Basic and acidic residues" evidence="1">
    <location>
        <begin position="88"/>
        <end position="103"/>
    </location>
</feature>
<accession>M8C401</accession>
<sequence>MSYIMGRRRKYKDEEPTALELFKECHYNNKKKGYTDNHTKKPRFLQHEGIHHVRERSSGTILEAQLVVEKKGSAELREVVNTFTKNVEESKEARFKQEEECRKKQANVD</sequence>